<keyword evidence="2" id="KW-1185">Reference proteome</keyword>
<comment type="caution">
    <text evidence="1">The sequence shown here is derived from an EMBL/GenBank/DDBJ whole genome shotgun (WGS) entry which is preliminary data.</text>
</comment>
<dbReference type="RefSeq" id="WP_254739570.1">
    <property type="nucleotide sequence ID" value="NZ_JANCLU010000004.1"/>
</dbReference>
<evidence type="ECO:0000313" key="1">
    <source>
        <dbReference type="EMBL" id="MCP8938053.1"/>
    </source>
</evidence>
<gene>
    <name evidence="1" type="ORF">NK718_05960</name>
</gene>
<proteinExistence type="predicted"/>
<accession>A0ABT1LAG4</accession>
<sequence length="70" mass="7716">MPIMEDDFSPAAGCSSDDAAFIMRRLGRALAPALDDVVEQSLPPPMLQMLSLLERVERQRRDREGGDEAA</sequence>
<protein>
    <recommendedName>
        <fullName evidence="3">Anti-sigma factor NepR domain-containing protein</fullName>
    </recommendedName>
</protein>
<name>A0ABT1LAG4_9HYPH</name>
<evidence type="ECO:0000313" key="2">
    <source>
        <dbReference type="Proteomes" id="UP001205890"/>
    </source>
</evidence>
<evidence type="ECO:0008006" key="3">
    <source>
        <dbReference type="Google" id="ProtNLM"/>
    </source>
</evidence>
<dbReference type="EMBL" id="JANCLU010000004">
    <property type="protein sequence ID" value="MCP8938053.1"/>
    <property type="molecule type" value="Genomic_DNA"/>
</dbReference>
<dbReference type="Proteomes" id="UP001205890">
    <property type="component" value="Unassembled WGS sequence"/>
</dbReference>
<reference evidence="1 2" key="1">
    <citation type="submission" date="2022-07" db="EMBL/GenBank/DDBJ databases">
        <authorList>
            <person name="Li W.-J."/>
            <person name="Deng Q.-Q."/>
        </authorList>
    </citation>
    <scope>NUCLEOTIDE SEQUENCE [LARGE SCALE GENOMIC DNA]</scope>
    <source>
        <strain evidence="1 2">SYSU M60028</strain>
    </source>
</reference>
<organism evidence="1 2">
    <name type="scientific">Alsobacter ponti</name>
    <dbReference type="NCBI Taxonomy" id="2962936"/>
    <lineage>
        <taxon>Bacteria</taxon>
        <taxon>Pseudomonadati</taxon>
        <taxon>Pseudomonadota</taxon>
        <taxon>Alphaproteobacteria</taxon>
        <taxon>Hyphomicrobiales</taxon>
        <taxon>Alsobacteraceae</taxon>
        <taxon>Alsobacter</taxon>
    </lineage>
</organism>